<dbReference type="AlphaFoldDB" id="A0A926E0P6"/>
<evidence type="ECO:0000256" key="3">
    <source>
        <dbReference type="ARBA" id="ARBA00022741"/>
    </source>
</evidence>
<evidence type="ECO:0000256" key="6">
    <source>
        <dbReference type="HAMAP-Rule" id="MF_00900"/>
    </source>
</evidence>
<organism evidence="11 12">
    <name type="scientific">Fumia xinanensis</name>
    <dbReference type="NCBI Taxonomy" id="2763659"/>
    <lineage>
        <taxon>Bacteria</taxon>
        <taxon>Bacillati</taxon>
        <taxon>Bacillota</taxon>
        <taxon>Clostridia</taxon>
        <taxon>Eubacteriales</taxon>
        <taxon>Oscillospiraceae</taxon>
        <taxon>Fumia</taxon>
    </lineage>
</organism>
<dbReference type="PROSITE" id="PS51705">
    <property type="entry name" value="G_HFLX"/>
    <property type="match status" value="1"/>
</dbReference>
<dbReference type="GO" id="GO:0043022">
    <property type="term" value="F:ribosome binding"/>
    <property type="evidence" value="ECO:0007669"/>
    <property type="project" value="TreeGrafter"/>
</dbReference>
<gene>
    <name evidence="6 11" type="primary">hflX</name>
    <name evidence="11" type="ORF">H8710_05090</name>
</gene>
<keyword evidence="4 8" id="KW-0460">Magnesium</keyword>
<evidence type="ECO:0000256" key="4">
    <source>
        <dbReference type="ARBA" id="ARBA00022842"/>
    </source>
</evidence>
<dbReference type="Pfam" id="PF19275">
    <property type="entry name" value="HflX_C"/>
    <property type="match status" value="1"/>
</dbReference>
<dbReference type="Proteomes" id="UP000610760">
    <property type="component" value="Unassembled WGS sequence"/>
</dbReference>
<dbReference type="InterPro" id="IPR042108">
    <property type="entry name" value="GTPase_HflX_N_sf"/>
</dbReference>
<keyword evidence="3 6" id="KW-0547">Nucleotide-binding</keyword>
<keyword evidence="5 6" id="KW-0342">GTP-binding</keyword>
<accession>A0A926E0P6</accession>
<evidence type="ECO:0000256" key="5">
    <source>
        <dbReference type="ARBA" id="ARBA00023134"/>
    </source>
</evidence>
<evidence type="ECO:0000256" key="7">
    <source>
        <dbReference type="PIRSR" id="PIRSR006809-1"/>
    </source>
</evidence>
<dbReference type="Pfam" id="PF16360">
    <property type="entry name" value="GTP-bdg_M"/>
    <property type="match status" value="1"/>
</dbReference>
<evidence type="ECO:0000256" key="8">
    <source>
        <dbReference type="PIRSR" id="PIRSR006809-2"/>
    </source>
</evidence>
<sequence>MNMNREERRQKAVIAGVDTGSYDLFASLDELAELADTAGADVIGRFTQNRDGIDNATYIGGGKLQEIKEFIVKSGADLLIFDDELTGSQFRNIEEIVDVRVIDRTTLILDIFAQRAKSSEGKLQVELAQQKYRLPRLIGLGKSLSRLGGGIGTRGPGETKLESDRRHIRRRINALEQELETLGKRRARVRERRSKLSVPTIAIVGYTNVGKSTLLNLLTDAGVYTQNQLFATLDPTAREIVLPDGQHAVIIDTVGLIQRLPHQLVEAFKSTLEEAASADVILNVCDAADPMAKQQIEVTKTLLGELGCGDTPVITVYNKADLLDDVPEPLKESRAVYISAKENKGVDRLMEAIADALSGSMKEVWLLIPYDQGSLLNHIRQQGKVYAESFEEAGVSIHALVERKILKSLLPYCCDGREKEE</sequence>
<dbReference type="PANTHER" id="PTHR10229">
    <property type="entry name" value="GTP-BINDING PROTEIN HFLX"/>
    <property type="match status" value="1"/>
</dbReference>
<reference evidence="11" key="1">
    <citation type="submission" date="2020-08" db="EMBL/GenBank/DDBJ databases">
        <title>Genome public.</title>
        <authorList>
            <person name="Liu C."/>
            <person name="Sun Q."/>
        </authorList>
    </citation>
    <scope>NUCLEOTIDE SEQUENCE</scope>
    <source>
        <strain evidence="11">NSJ-33</strain>
    </source>
</reference>
<dbReference type="FunFam" id="3.40.50.11060:FF:000001">
    <property type="entry name" value="GTPase HflX"/>
    <property type="match status" value="1"/>
</dbReference>
<dbReference type="Gene3D" id="3.40.50.11060">
    <property type="entry name" value="GTPase HflX, N-terminal domain"/>
    <property type="match status" value="1"/>
</dbReference>
<comment type="subunit">
    <text evidence="6">Monomer. Associates with the 50S ribosomal subunit.</text>
</comment>
<protein>
    <recommendedName>
        <fullName evidence="6">GTPase HflX</fullName>
    </recommendedName>
    <alternativeName>
        <fullName evidence="6">GTP-binding protein HflX</fullName>
    </alternativeName>
</protein>
<dbReference type="RefSeq" id="WP_249294337.1">
    <property type="nucleotide sequence ID" value="NZ_JACRSV010000001.1"/>
</dbReference>
<dbReference type="SUPFAM" id="SSF52540">
    <property type="entry name" value="P-loop containing nucleoside triphosphate hydrolases"/>
    <property type="match status" value="1"/>
</dbReference>
<dbReference type="InterPro" id="IPR030394">
    <property type="entry name" value="G_HFLX_dom"/>
</dbReference>
<dbReference type="CDD" id="cd01878">
    <property type="entry name" value="HflX"/>
    <property type="match status" value="1"/>
</dbReference>
<dbReference type="GO" id="GO:0005737">
    <property type="term" value="C:cytoplasm"/>
    <property type="evidence" value="ECO:0007669"/>
    <property type="project" value="UniProtKB-SubCell"/>
</dbReference>
<keyword evidence="2 8" id="KW-0479">Metal-binding</keyword>
<dbReference type="InterPro" id="IPR045498">
    <property type="entry name" value="HflX_C"/>
</dbReference>
<evidence type="ECO:0000313" key="12">
    <source>
        <dbReference type="Proteomes" id="UP000610760"/>
    </source>
</evidence>
<comment type="similarity">
    <text evidence="6">Belongs to the TRAFAC class OBG-HflX-like GTPase superfamily. HflX GTPase family.</text>
</comment>
<dbReference type="GO" id="GO:0005525">
    <property type="term" value="F:GTP binding"/>
    <property type="evidence" value="ECO:0007669"/>
    <property type="project" value="UniProtKB-UniRule"/>
</dbReference>
<dbReference type="Pfam" id="PF01926">
    <property type="entry name" value="MMR_HSR1"/>
    <property type="match status" value="1"/>
</dbReference>
<proteinExistence type="inferred from homology"/>
<evidence type="ECO:0000256" key="9">
    <source>
        <dbReference type="SAM" id="Coils"/>
    </source>
</evidence>
<dbReference type="Gene3D" id="6.10.250.2860">
    <property type="match status" value="1"/>
</dbReference>
<comment type="cofactor">
    <cofactor evidence="8">
        <name>Mg(2+)</name>
        <dbReference type="ChEBI" id="CHEBI:18420"/>
    </cofactor>
</comment>
<feature type="domain" description="Hflx-type G" evidence="10">
    <location>
        <begin position="199"/>
        <end position="361"/>
    </location>
</feature>
<dbReference type="Gene3D" id="3.40.50.300">
    <property type="entry name" value="P-loop containing nucleotide triphosphate hydrolases"/>
    <property type="match status" value="1"/>
</dbReference>
<dbReference type="InterPro" id="IPR025121">
    <property type="entry name" value="GTPase_HflX_N"/>
</dbReference>
<dbReference type="PRINTS" id="PR00326">
    <property type="entry name" value="GTP1OBG"/>
</dbReference>
<evidence type="ECO:0000259" key="10">
    <source>
        <dbReference type="PROSITE" id="PS51705"/>
    </source>
</evidence>
<dbReference type="InterPro" id="IPR016496">
    <property type="entry name" value="GTPase_HflX"/>
</dbReference>
<feature type="binding site" evidence="7">
    <location>
        <begin position="318"/>
        <end position="321"/>
    </location>
    <ligand>
        <name>GTP</name>
        <dbReference type="ChEBI" id="CHEBI:37565"/>
    </ligand>
</feature>
<evidence type="ECO:0000256" key="1">
    <source>
        <dbReference type="ARBA" id="ARBA00022490"/>
    </source>
</evidence>
<evidence type="ECO:0000256" key="2">
    <source>
        <dbReference type="ARBA" id="ARBA00022723"/>
    </source>
</evidence>
<keyword evidence="1 6" id="KW-0963">Cytoplasm</keyword>
<comment type="caution">
    <text evidence="11">The sequence shown here is derived from an EMBL/GenBank/DDBJ whole genome shotgun (WGS) entry which is preliminary data.</text>
</comment>
<comment type="function">
    <text evidence="6">GTPase that associates with the 50S ribosomal subunit and may have a role during protein synthesis or ribosome biogenesis.</text>
</comment>
<dbReference type="InterPro" id="IPR027417">
    <property type="entry name" value="P-loop_NTPase"/>
</dbReference>
<dbReference type="HAMAP" id="MF_00900">
    <property type="entry name" value="GTPase_HflX"/>
    <property type="match status" value="1"/>
</dbReference>
<dbReference type="PIRSF" id="PIRSF006809">
    <property type="entry name" value="GTP-binding_hflX_prd"/>
    <property type="match status" value="1"/>
</dbReference>
<feature type="binding site" evidence="7">
    <location>
        <begin position="230"/>
        <end position="234"/>
    </location>
    <ligand>
        <name>GTP</name>
        <dbReference type="ChEBI" id="CHEBI:37565"/>
    </ligand>
</feature>
<dbReference type="Pfam" id="PF13167">
    <property type="entry name" value="GTP-bdg_N"/>
    <property type="match status" value="1"/>
</dbReference>
<feature type="coiled-coil region" evidence="9">
    <location>
        <begin position="158"/>
        <end position="192"/>
    </location>
</feature>
<evidence type="ECO:0000313" key="11">
    <source>
        <dbReference type="EMBL" id="MBC8559444.1"/>
    </source>
</evidence>
<dbReference type="InterPro" id="IPR006073">
    <property type="entry name" value="GTP-bd"/>
</dbReference>
<feature type="binding site" evidence="7">
    <location>
        <begin position="339"/>
        <end position="341"/>
    </location>
    <ligand>
        <name>GTP</name>
        <dbReference type="ChEBI" id="CHEBI:37565"/>
    </ligand>
</feature>
<dbReference type="EMBL" id="JACRSV010000001">
    <property type="protein sequence ID" value="MBC8559444.1"/>
    <property type="molecule type" value="Genomic_DNA"/>
</dbReference>
<feature type="binding site" evidence="8">
    <location>
        <position position="232"/>
    </location>
    <ligand>
        <name>Mg(2+)</name>
        <dbReference type="ChEBI" id="CHEBI:18420"/>
    </ligand>
</feature>
<keyword evidence="9" id="KW-0175">Coiled coil</keyword>
<feature type="binding site" evidence="8">
    <location>
        <position position="212"/>
    </location>
    <ligand>
        <name>Mg(2+)</name>
        <dbReference type="ChEBI" id="CHEBI:18420"/>
    </ligand>
</feature>
<keyword evidence="12" id="KW-1185">Reference proteome</keyword>
<dbReference type="NCBIfam" id="TIGR03156">
    <property type="entry name" value="GTP_HflX"/>
    <property type="match status" value="1"/>
</dbReference>
<dbReference type="PANTHER" id="PTHR10229:SF0">
    <property type="entry name" value="GTP-BINDING PROTEIN 6-RELATED"/>
    <property type="match status" value="1"/>
</dbReference>
<dbReference type="GO" id="GO:0003924">
    <property type="term" value="F:GTPase activity"/>
    <property type="evidence" value="ECO:0007669"/>
    <property type="project" value="UniProtKB-UniRule"/>
</dbReference>
<feature type="binding site" evidence="7">
    <location>
        <begin position="252"/>
        <end position="255"/>
    </location>
    <ligand>
        <name>GTP</name>
        <dbReference type="ChEBI" id="CHEBI:37565"/>
    </ligand>
</feature>
<comment type="subcellular location">
    <subcellularLocation>
        <location evidence="6">Cytoplasm</location>
    </subcellularLocation>
    <text evidence="6">May associate with membranes.</text>
</comment>
<dbReference type="InterPro" id="IPR032305">
    <property type="entry name" value="GTP-bd_M"/>
</dbReference>
<dbReference type="GO" id="GO:0046872">
    <property type="term" value="F:metal ion binding"/>
    <property type="evidence" value="ECO:0007669"/>
    <property type="project" value="UniProtKB-KW"/>
</dbReference>
<feature type="binding site" evidence="7">
    <location>
        <begin position="205"/>
        <end position="212"/>
    </location>
    <ligand>
        <name>GTP</name>
        <dbReference type="ChEBI" id="CHEBI:37565"/>
    </ligand>
</feature>
<name>A0A926E0P6_9FIRM</name>